<dbReference type="HAMAP" id="MF_00653">
    <property type="entry name" value="PQQ_syn_PqqB"/>
    <property type="match status" value="1"/>
</dbReference>
<evidence type="ECO:0000256" key="6">
    <source>
        <dbReference type="ARBA" id="ARBA00030966"/>
    </source>
</evidence>
<evidence type="ECO:0000259" key="8">
    <source>
        <dbReference type="Pfam" id="PF12706"/>
    </source>
</evidence>
<proteinExistence type="inferred from homology"/>
<accession>A0ABM9QCT8</accession>
<evidence type="ECO:0000313" key="10">
    <source>
        <dbReference type="Proteomes" id="UP000009342"/>
    </source>
</evidence>
<evidence type="ECO:0000256" key="3">
    <source>
        <dbReference type="ARBA" id="ARBA00015084"/>
    </source>
</evidence>
<organism evidence="9 10">
    <name type="scientific">Cronobacter dublinensis 1210</name>
    <dbReference type="NCBI Taxonomy" id="1208656"/>
    <lineage>
        <taxon>Bacteria</taxon>
        <taxon>Pseudomonadati</taxon>
        <taxon>Pseudomonadota</taxon>
        <taxon>Gammaproteobacteria</taxon>
        <taxon>Enterobacterales</taxon>
        <taxon>Enterobacteriaceae</taxon>
        <taxon>Cronobacter</taxon>
    </lineage>
</organism>
<evidence type="ECO:0000256" key="7">
    <source>
        <dbReference type="HAMAP-Rule" id="MF_00653"/>
    </source>
</evidence>
<dbReference type="Gene3D" id="3.60.15.10">
    <property type="entry name" value="Ribonuclease Z/Hydroxyacylglutathione hydrolase-like"/>
    <property type="match status" value="1"/>
</dbReference>
<evidence type="ECO:0000256" key="5">
    <source>
        <dbReference type="ARBA" id="ARBA00022905"/>
    </source>
</evidence>
<comment type="function">
    <text evidence="7">May be involved in the transport of PQQ or its precursor to the periplasm.</text>
</comment>
<reference evidence="10" key="1">
    <citation type="journal article" date="2012" name="PLoS ONE">
        <title>Comparative analysis of genome sequences covering the seven cronobacter species.</title>
        <authorList>
            <person name="Joseph S."/>
            <person name="Desai P."/>
            <person name="Ji Y."/>
            <person name="Cummings C.A."/>
            <person name="Shih R."/>
            <person name="Degoricija L."/>
            <person name="Rico A."/>
            <person name="Brzoska P."/>
            <person name="Hamby S.E."/>
            <person name="Masood N."/>
            <person name="Hariri S."/>
            <person name="Sonbol H."/>
            <person name="Chuzhanova N."/>
            <person name="McClelland M."/>
            <person name="Furtado M.R."/>
            <person name="Forsythe S.J."/>
        </authorList>
    </citation>
    <scope>NUCLEOTIDE SEQUENCE [LARGE SCALE GENOMIC DNA]</scope>
    <source>
        <strain evidence="10">1210</strain>
    </source>
</reference>
<gene>
    <name evidence="7" type="primary">pqqB</name>
    <name evidence="9" type="ORF">BN134_4194</name>
</gene>
<evidence type="ECO:0000256" key="2">
    <source>
        <dbReference type="ARBA" id="ARBA00008481"/>
    </source>
</evidence>
<dbReference type="InterPro" id="IPR001279">
    <property type="entry name" value="Metallo-B-lactamas"/>
</dbReference>
<evidence type="ECO:0000256" key="4">
    <source>
        <dbReference type="ARBA" id="ARBA00022448"/>
    </source>
</evidence>
<dbReference type="InterPro" id="IPR011842">
    <property type="entry name" value="PQQ_synth_PqqB"/>
</dbReference>
<comment type="pathway">
    <text evidence="1 7">Cofactor biosynthesis; pyrroloquinoline quinone biosynthesis.</text>
</comment>
<comment type="similarity">
    <text evidence="2 7">Belongs to the PqqB family.</text>
</comment>
<dbReference type="Pfam" id="PF12706">
    <property type="entry name" value="Lactamase_B_2"/>
    <property type="match status" value="1"/>
</dbReference>
<evidence type="ECO:0000313" key="9">
    <source>
        <dbReference type="EMBL" id="CCJ83420.1"/>
    </source>
</evidence>
<feature type="domain" description="Metallo-beta-lactamase" evidence="8">
    <location>
        <begin position="2"/>
        <end position="116"/>
    </location>
</feature>
<evidence type="ECO:0000256" key="1">
    <source>
        <dbReference type="ARBA" id="ARBA00004886"/>
    </source>
</evidence>
<dbReference type="InterPro" id="IPR036866">
    <property type="entry name" value="RibonucZ/Hydroxyglut_hydro"/>
</dbReference>
<sequence length="149" mass="16216">MQFTAIPLLSNAPPYSPYRGRPLPGHNVALFIEEEGGKSLLYAPGLGEPDDTILPWLERADVLLIDGTLWRDNELAATGVGHNTGKAMGHLALSEEQGLAALLARLPAERKILIHINNTNPILNEDSAERQFLHQQGIEVSHDGMVIAL</sequence>
<keyword evidence="4 7" id="KW-0813">Transport</keyword>
<comment type="caution">
    <text evidence="9">The sequence shown here is derived from an EMBL/GenBank/DDBJ whole genome shotgun (WGS) entry which is preliminary data.</text>
</comment>
<name>A0ABM9QCT8_9ENTR</name>
<keyword evidence="5 7" id="KW-0884">PQQ biosynthesis</keyword>
<dbReference type="SUPFAM" id="SSF56281">
    <property type="entry name" value="Metallo-hydrolase/oxidoreductase"/>
    <property type="match status" value="1"/>
</dbReference>
<dbReference type="EMBL" id="CAKZ01000198">
    <property type="protein sequence ID" value="CCJ83420.1"/>
    <property type="molecule type" value="Genomic_DNA"/>
</dbReference>
<keyword evidence="10" id="KW-1185">Reference proteome</keyword>
<protein>
    <recommendedName>
        <fullName evidence="3 7">Coenzyme PQQ synthesis protein B</fullName>
    </recommendedName>
    <alternativeName>
        <fullName evidence="6 7">Pyrroloquinoline quinone biosynthesis protein B</fullName>
    </alternativeName>
</protein>
<dbReference type="Proteomes" id="UP000009342">
    <property type="component" value="Unassembled WGS sequence"/>
</dbReference>